<proteinExistence type="predicted"/>
<evidence type="ECO:0000256" key="2">
    <source>
        <dbReference type="SAM" id="Phobius"/>
    </source>
</evidence>
<gene>
    <name evidence="3" type="ORF">ABIE13_004807</name>
</gene>
<keyword evidence="2" id="KW-0812">Transmembrane</keyword>
<feature type="transmembrane region" description="Helical" evidence="2">
    <location>
        <begin position="81"/>
        <end position="99"/>
    </location>
</feature>
<evidence type="ECO:0008006" key="5">
    <source>
        <dbReference type="Google" id="ProtNLM"/>
    </source>
</evidence>
<dbReference type="InterPro" id="IPR025695">
    <property type="entry name" value="DoxX-like"/>
</dbReference>
<accession>A0ABV2QF49</accession>
<keyword evidence="2" id="KW-1133">Transmembrane helix</keyword>
<name>A0ABV2QF49_9BURK</name>
<protein>
    <recommendedName>
        <fullName evidence="5">Epimerase</fullName>
    </recommendedName>
</protein>
<feature type="transmembrane region" description="Helical" evidence="2">
    <location>
        <begin position="106"/>
        <end position="129"/>
    </location>
</feature>
<dbReference type="Proteomes" id="UP001549320">
    <property type="component" value="Unassembled WGS sequence"/>
</dbReference>
<feature type="transmembrane region" description="Helical" evidence="2">
    <location>
        <begin position="40"/>
        <end position="61"/>
    </location>
</feature>
<dbReference type="EMBL" id="JBEPSH010000011">
    <property type="protein sequence ID" value="MET4579670.1"/>
    <property type="molecule type" value="Genomic_DNA"/>
</dbReference>
<evidence type="ECO:0000313" key="4">
    <source>
        <dbReference type="Proteomes" id="UP001549320"/>
    </source>
</evidence>
<evidence type="ECO:0000313" key="3">
    <source>
        <dbReference type="EMBL" id="MET4579670.1"/>
    </source>
</evidence>
<feature type="region of interest" description="Disordered" evidence="1">
    <location>
        <begin position="1"/>
        <end position="21"/>
    </location>
</feature>
<sequence>MNRTLSGRPQDAQSQERLQSDSLHARVTSGEVHPLPALRWVRWSLVFVWLFTAVVSVHQWNGQSSDLLRSAGVPLGPWHDWLIGAGAAMDLVIGFWLWLRPSKMAYAIALTGMLVMTLAATALLPALWLHPLGPLSKNLPIAAALLLLMQVHTPKK</sequence>
<dbReference type="Pfam" id="PF13781">
    <property type="entry name" value="DoxX_3"/>
    <property type="match status" value="1"/>
</dbReference>
<keyword evidence="4" id="KW-1185">Reference proteome</keyword>
<evidence type="ECO:0000256" key="1">
    <source>
        <dbReference type="SAM" id="MobiDB-lite"/>
    </source>
</evidence>
<organism evidence="3 4">
    <name type="scientific">Ottowia thiooxydans</name>
    <dbReference type="NCBI Taxonomy" id="219182"/>
    <lineage>
        <taxon>Bacteria</taxon>
        <taxon>Pseudomonadati</taxon>
        <taxon>Pseudomonadota</taxon>
        <taxon>Betaproteobacteria</taxon>
        <taxon>Burkholderiales</taxon>
        <taxon>Comamonadaceae</taxon>
        <taxon>Ottowia</taxon>
    </lineage>
</organism>
<comment type="caution">
    <text evidence="3">The sequence shown here is derived from an EMBL/GenBank/DDBJ whole genome shotgun (WGS) entry which is preliminary data.</text>
</comment>
<keyword evidence="2" id="KW-0472">Membrane</keyword>
<reference evidence="3 4" key="1">
    <citation type="submission" date="2024-06" db="EMBL/GenBank/DDBJ databases">
        <title>Sorghum-associated microbial communities from plants grown in Nebraska, USA.</title>
        <authorList>
            <person name="Schachtman D."/>
        </authorList>
    </citation>
    <scope>NUCLEOTIDE SEQUENCE [LARGE SCALE GENOMIC DNA]</scope>
    <source>
        <strain evidence="3 4">2709</strain>
    </source>
</reference>